<dbReference type="GO" id="GO:0008270">
    <property type="term" value="F:zinc ion binding"/>
    <property type="evidence" value="ECO:0007669"/>
    <property type="project" value="UniProtKB-UniRule"/>
</dbReference>
<evidence type="ECO:0000256" key="8">
    <source>
        <dbReference type="ARBA" id="ARBA00023316"/>
    </source>
</evidence>
<evidence type="ECO:0000256" key="3">
    <source>
        <dbReference type="ARBA" id="ARBA00022723"/>
    </source>
</evidence>
<dbReference type="GO" id="GO:0071555">
    <property type="term" value="P:cell wall organization"/>
    <property type="evidence" value="ECO:0007669"/>
    <property type="project" value="UniProtKB-KW"/>
</dbReference>
<name>A0A368P2W8_9FLAO</name>
<feature type="active site" description="Proton donor/acceptor" evidence="9">
    <location>
        <position position="200"/>
    </location>
</feature>
<evidence type="ECO:0000256" key="1">
    <source>
        <dbReference type="ARBA" id="ARBA00001362"/>
    </source>
</evidence>
<comment type="catalytic activity">
    <reaction evidence="1 9 10">
        <text>D-alanyl-D-alanine + H2O = 2 D-alanine</text>
        <dbReference type="Rhea" id="RHEA:20661"/>
        <dbReference type="ChEBI" id="CHEBI:15377"/>
        <dbReference type="ChEBI" id="CHEBI:57416"/>
        <dbReference type="ChEBI" id="CHEBI:57822"/>
        <dbReference type="EC" id="3.4.13.22"/>
    </reaction>
</comment>
<feature type="chain" id="PRO_5016861370" description="D-alanyl-D-alanine dipeptidase" evidence="11">
    <location>
        <begin position="19"/>
        <end position="221"/>
    </location>
</feature>
<dbReference type="HAMAP" id="MF_01924">
    <property type="entry name" value="A_A_dipeptidase"/>
    <property type="match status" value="1"/>
</dbReference>
<dbReference type="PANTHER" id="PTHR43126:SF1">
    <property type="entry name" value="D-ALANYL-D-ALANINE DIPEPTIDASE"/>
    <property type="match status" value="1"/>
</dbReference>
<dbReference type="GO" id="GO:0008237">
    <property type="term" value="F:metallopeptidase activity"/>
    <property type="evidence" value="ECO:0007669"/>
    <property type="project" value="UniProtKB-KW"/>
</dbReference>
<dbReference type="EMBL" id="QPIG01000003">
    <property type="protein sequence ID" value="RCU57172.1"/>
    <property type="molecule type" value="Genomic_DNA"/>
</dbReference>
<dbReference type="PIRSF" id="PIRSF026671">
    <property type="entry name" value="AA_dipeptidase"/>
    <property type="match status" value="1"/>
</dbReference>
<keyword evidence="6 9" id="KW-0224">Dipeptidase</keyword>
<dbReference type="EC" id="3.4.13.22" evidence="9 10"/>
<comment type="function">
    <text evidence="9 10">Catalyzes hydrolysis of the D-alanyl-D-alanine dipeptide.</text>
</comment>
<organism evidence="12 13">
    <name type="scientific">Oceanihabitans sediminis</name>
    <dbReference type="NCBI Taxonomy" id="1812012"/>
    <lineage>
        <taxon>Bacteria</taxon>
        <taxon>Pseudomonadati</taxon>
        <taxon>Bacteroidota</taxon>
        <taxon>Flavobacteriia</taxon>
        <taxon>Flavobacteriales</taxon>
        <taxon>Flavobacteriaceae</taxon>
        <taxon>Oceanihabitans</taxon>
    </lineage>
</organism>
<evidence type="ECO:0000256" key="7">
    <source>
        <dbReference type="ARBA" id="ARBA00023049"/>
    </source>
</evidence>
<dbReference type="GO" id="GO:0160237">
    <property type="term" value="F:D-Ala-D-Ala dipeptidase activity"/>
    <property type="evidence" value="ECO:0007669"/>
    <property type="project" value="UniProtKB-EC"/>
</dbReference>
<feature type="binding site" evidence="9">
    <location>
        <position position="203"/>
    </location>
    <ligand>
        <name>Zn(2+)</name>
        <dbReference type="ChEBI" id="CHEBI:29105"/>
        <note>catalytic</note>
    </ligand>
</feature>
<dbReference type="SUPFAM" id="SSF55166">
    <property type="entry name" value="Hedgehog/DD-peptidase"/>
    <property type="match status" value="1"/>
</dbReference>
<dbReference type="Gene3D" id="3.30.1380.10">
    <property type="match status" value="1"/>
</dbReference>
<keyword evidence="13" id="KW-1185">Reference proteome</keyword>
<dbReference type="Proteomes" id="UP000252249">
    <property type="component" value="Unassembled WGS sequence"/>
</dbReference>
<evidence type="ECO:0000256" key="6">
    <source>
        <dbReference type="ARBA" id="ARBA00022997"/>
    </source>
</evidence>
<gene>
    <name evidence="12" type="ORF">DU428_09510</name>
</gene>
<dbReference type="InterPro" id="IPR000755">
    <property type="entry name" value="A_A_dipeptidase"/>
</dbReference>
<accession>A0A368P2W8</accession>
<evidence type="ECO:0000313" key="12">
    <source>
        <dbReference type="EMBL" id="RCU57172.1"/>
    </source>
</evidence>
<dbReference type="Pfam" id="PF01427">
    <property type="entry name" value="Peptidase_M15"/>
    <property type="match status" value="1"/>
</dbReference>
<keyword evidence="8 10" id="KW-0961">Cell wall biogenesis/degradation</keyword>
<dbReference type="AlphaFoldDB" id="A0A368P2W8"/>
<keyword evidence="2 9" id="KW-0645">Protease</keyword>
<keyword evidence="4 9" id="KW-0378">Hydrolase</keyword>
<keyword evidence="11" id="KW-0732">Signal</keyword>
<sequence>MKIKFAFLLVLIHLSVFAQLPKGFVYVQDIIPDIHLELRYCSYNNFVGKPVEGYNGDVLVFSEAATKALKNVQDELRKKGLGLKVFDAYRPQQAVNNFSEWAKNVDDTLMKQAFYPNVDKRNLFKEGYIASKSRHSSGSTIDLTIVDLKSGEELDMGTPFDFFGRSSWYLHEDLTELQKSNRTLLHDVMIKHGFRHYPKEWWHFTLRGEPFRNQYFDFPVE</sequence>
<evidence type="ECO:0000256" key="2">
    <source>
        <dbReference type="ARBA" id="ARBA00022670"/>
    </source>
</evidence>
<evidence type="ECO:0000313" key="13">
    <source>
        <dbReference type="Proteomes" id="UP000252249"/>
    </source>
</evidence>
<proteinExistence type="inferred from homology"/>
<reference evidence="12 13" key="1">
    <citation type="submission" date="2018-07" db="EMBL/GenBank/DDBJ databases">
        <title>Oceanihabitans testaceum sp. nov., isolated from marine sediment.</title>
        <authorList>
            <person name="Li C.-M."/>
        </authorList>
    </citation>
    <scope>NUCLEOTIDE SEQUENCE [LARGE SCALE GENOMIC DNA]</scope>
    <source>
        <strain evidence="12 13">S9-10</strain>
    </source>
</reference>
<evidence type="ECO:0000256" key="11">
    <source>
        <dbReference type="SAM" id="SignalP"/>
    </source>
</evidence>
<dbReference type="CDD" id="cd14817">
    <property type="entry name" value="D-Ala-D-Ala_dipeptidase_VanX"/>
    <property type="match status" value="1"/>
</dbReference>
<evidence type="ECO:0000256" key="4">
    <source>
        <dbReference type="ARBA" id="ARBA00022801"/>
    </source>
</evidence>
<feature type="site" description="Transition state stabilizer" evidence="9">
    <location>
        <position position="90"/>
    </location>
</feature>
<comment type="similarity">
    <text evidence="9 10">Belongs to the peptidase M15D family.</text>
</comment>
<evidence type="ECO:0000256" key="10">
    <source>
        <dbReference type="PIRNR" id="PIRNR026671"/>
    </source>
</evidence>
<comment type="cofactor">
    <cofactor evidence="9">
        <name>Zn(2+)</name>
        <dbReference type="ChEBI" id="CHEBI:29105"/>
    </cofactor>
    <text evidence="9">Binds 1 zinc ion per subunit.</text>
</comment>
<keyword evidence="3 9" id="KW-0479">Metal-binding</keyword>
<dbReference type="PANTHER" id="PTHR43126">
    <property type="entry name" value="D-ALANYL-D-ALANINE DIPEPTIDASE"/>
    <property type="match status" value="1"/>
</dbReference>
<keyword evidence="5 9" id="KW-0862">Zinc</keyword>
<feature type="signal peptide" evidence="11">
    <location>
        <begin position="1"/>
        <end position="18"/>
    </location>
</feature>
<comment type="caution">
    <text evidence="12">The sequence shown here is derived from an EMBL/GenBank/DDBJ whole genome shotgun (WGS) entry which is preliminary data.</text>
</comment>
<dbReference type="RefSeq" id="WP_072351264.1">
    <property type="nucleotide sequence ID" value="NZ_JAWVXR010000005.1"/>
</dbReference>
<dbReference type="InterPro" id="IPR009045">
    <property type="entry name" value="Zn_M74/Hedgehog-like"/>
</dbReference>
<dbReference type="OrthoDB" id="9801430at2"/>
<evidence type="ECO:0000256" key="9">
    <source>
        <dbReference type="HAMAP-Rule" id="MF_01924"/>
    </source>
</evidence>
<dbReference type="GO" id="GO:0006508">
    <property type="term" value="P:proteolysis"/>
    <property type="evidence" value="ECO:0007669"/>
    <property type="project" value="UniProtKB-KW"/>
</dbReference>
<keyword evidence="7 9" id="KW-0482">Metalloprotease</keyword>
<feature type="binding site" evidence="9">
    <location>
        <position position="135"/>
    </location>
    <ligand>
        <name>Zn(2+)</name>
        <dbReference type="ChEBI" id="CHEBI:29105"/>
        <note>catalytic</note>
    </ligand>
</feature>
<feature type="binding site" evidence="9">
    <location>
        <position position="142"/>
    </location>
    <ligand>
        <name>Zn(2+)</name>
        <dbReference type="ChEBI" id="CHEBI:29105"/>
        <note>catalytic</note>
    </ligand>
</feature>
<evidence type="ECO:0000256" key="5">
    <source>
        <dbReference type="ARBA" id="ARBA00022833"/>
    </source>
</evidence>
<protein>
    <recommendedName>
        <fullName evidence="9 10">D-alanyl-D-alanine dipeptidase</fullName>
        <shortName evidence="9 10">D-Ala-D-Ala dipeptidase</shortName>
        <ecNumber evidence="9 10">3.4.13.22</ecNumber>
    </recommendedName>
</protein>